<feature type="binding site" evidence="7">
    <location>
        <position position="29"/>
    </location>
    <ligand>
        <name>S-adenosyl-L-methionine</name>
        <dbReference type="ChEBI" id="CHEBI:59789"/>
    </ligand>
</feature>
<dbReference type="InterPro" id="IPR001737">
    <property type="entry name" value="KsgA/Erm"/>
</dbReference>
<feature type="binding site" evidence="7">
    <location>
        <position position="117"/>
    </location>
    <ligand>
        <name>S-adenosyl-L-methionine</name>
        <dbReference type="ChEBI" id="CHEBI:59789"/>
    </ligand>
</feature>
<keyword evidence="3 7" id="KW-0808">Transferase</keyword>
<dbReference type="PROSITE" id="PS01131">
    <property type="entry name" value="RRNA_A_DIMETH"/>
    <property type="match status" value="1"/>
</dbReference>
<dbReference type="HOGENOM" id="CLU_041220_3_3_9"/>
<dbReference type="PANTHER" id="PTHR11727:SF7">
    <property type="entry name" value="DIMETHYLADENOSINE TRANSFERASE-RELATED"/>
    <property type="match status" value="1"/>
</dbReference>
<dbReference type="Gene3D" id="3.40.50.150">
    <property type="entry name" value="Vaccinia Virus protein VP39"/>
    <property type="match status" value="1"/>
</dbReference>
<dbReference type="AlphaFoldDB" id="E8LH30"/>
<evidence type="ECO:0000256" key="3">
    <source>
        <dbReference type="ARBA" id="ARBA00022679"/>
    </source>
</evidence>
<comment type="caution">
    <text evidence="9">The sequence shown here is derived from an EMBL/GenBank/DDBJ whole genome shotgun (WGS) entry which is preliminary data.</text>
</comment>
<dbReference type="Proteomes" id="UP000004923">
    <property type="component" value="Unassembled WGS sequence"/>
</dbReference>
<keyword evidence="4 7" id="KW-0949">S-adenosyl-L-methionine</keyword>
<evidence type="ECO:0000256" key="7">
    <source>
        <dbReference type="PROSITE-ProRule" id="PRU01026"/>
    </source>
</evidence>
<dbReference type="InterPro" id="IPR029063">
    <property type="entry name" value="SAM-dependent_MTases_sf"/>
</dbReference>
<gene>
    <name evidence="9" type="primary">erm</name>
    <name evidence="9" type="ORF">HMPREF9443_02188</name>
</gene>
<accession>E8LH30</accession>
<dbReference type="GO" id="GO:0003723">
    <property type="term" value="F:RNA binding"/>
    <property type="evidence" value="ECO:0007669"/>
    <property type="project" value="UniProtKB-UniRule"/>
</dbReference>
<dbReference type="Gene3D" id="1.10.8.100">
    <property type="entry name" value="Ribosomal RNA adenine dimethylase-like, domain 2"/>
    <property type="match status" value="1"/>
</dbReference>
<dbReference type="Pfam" id="PF00398">
    <property type="entry name" value="RrnaAD"/>
    <property type="match status" value="1"/>
</dbReference>
<dbReference type="NCBIfam" id="NF012220">
    <property type="entry name" value="erm_B_23S_MT"/>
    <property type="match status" value="1"/>
</dbReference>
<sequence length="262" mass="30886">MRKKNERIFTANKKGYYMNKNIKYSQNFLTSEKVLNQIIKQLNLKETDTVYEIGTGKGHLTTKLAKISKQVTSIELDSHLFNLSSEKLKLNTRVTLIHQDILQFQFPNKQRYKIVGSIPYHLSTQIIKKVVFESHASDIYLIVEEGFYKRTLDIHRTLGLLLHTQVSIQQLLKLPAECFHPKPKVNSVLIKLTRHTTDVPDKYWKLYTYFVSKWVNREYRQLFTKNQFHQAMKHAKVNNLSTVTYEQVLSIFNSYLLFNGRK</sequence>
<feature type="binding site" evidence="7">
    <location>
        <position position="27"/>
    </location>
    <ligand>
        <name>S-adenosyl-L-methionine</name>
        <dbReference type="ChEBI" id="CHEBI:59789"/>
    </ligand>
</feature>
<protein>
    <recommendedName>
        <fullName evidence="1">rRNA adenine N-6-methyltransferase</fullName>
    </recommendedName>
    <alternativeName>
        <fullName evidence="6">Macrolide-lincosamide-streptogramin B resistance protein</fullName>
    </alternativeName>
</protein>
<dbReference type="CDD" id="cd02440">
    <property type="entry name" value="AdoMet_MTases"/>
    <property type="match status" value="1"/>
</dbReference>
<dbReference type="SMART" id="SM00650">
    <property type="entry name" value="rADc"/>
    <property type="match status" value="1"/>
</dbReference>
<dbReference type="InterPro" id="IPR020596">
    <property type="entry name" value="rRNA_Ade_Mease_Trfase_CS"/>
</dbReference>
<feature type="domain" description="Ribosomal RNA adenine methylase transferase N-terminal" evidence="8">
    <location>
        <begin position="34"/>
        <end position="196"/>
    </location>
</feature>
<dbReference type="InterPro" id="IPR020598">
    <property type="entry name" value="rRNA_Ade_methylase_Trfase_N"/>
</dbReference>
<evidence type="ECO:0000256" key="1">
    <source>
        <dbReference type="ARBA" id="ARBA00016505"/>
    </source>
</evidence>
<dbReference type="InterPro" id="IPR023165">
    <property type="entry name" value="rRNA_Ade_diMease-like_C"/>
</dbReference>
<evidence type="ECO:0000256" key="2">
    <source>
        <dbReference type="ARBA" id="ARBA00022603"/>
    </source>
</evidence>
<dbReference type="GO" id="GO:0005829">
    <property type="term" value="C:cytosol"/>
    <property type="evidence" value="ECO:0007669"/>
    <property type="project" value="TreeGrafter"/>
</dbReference>
<organism evidence="9 10">
    <name type="scientific">Phascolarctobacterium succinatutens YIT 12067</name>
    <dbReference type="NCBI Taxonomy" id="626939"/>
    <lineage>
        <taxon>Bacteria</taxon>
        <taxon>Bacillati</taxon>
        <taxon>Bacillota</taxon>
        <taxon>Negativicutes</taxon>
        <taxon>Acidaminococcales</taxon>
        <taxon>Acidaminococcaceae</taxon>
        <taxon>Phascolarctobacterium</taxon>
    </lineage>
</organism>
<keyword evidence="10" id="KW-1185">Reference proteome</keyword>
<dbReference type="EMBL" id="AEVN01000118">
    <property type="protein sequence ID" value="EFY03905.1"/>
    <property type="molecule type" value="Genomic_DNA"/>
</dbReference>
<feature type="binding site" evidence="7">
    <location>
        <position position="100"/>
    </location>
    <ligand>
        <name>S-adenosyl-L-methionine</name>
        <dbReference type="ChEBI" id="CHEBI:59789"/>
    </ligand>
</feature>
<dbReference type="SUPFAM" id="SSF53335">
    <property type="entry name" value="S-adenosyl-L-methionine-dependent methyltransferases"/>
    <property type="match status" value="1"/>
</dbReference>
<dbReference type="GO" id="GO:0000179">
    <property type="term" value="F:rRNA (adenine-N6,N6-)-dimethyltransferase activity"/>
    <property type="evidence" value="ECO:0007669"/>
    <property type="project" value="UniProtKB-UniRule"/>
</dbReference>
<evidence type="ECO:0000313" key="9">
    <source>
        <dbReference type="EMBL" id="EFY03905.1"/>
    </source>
</evidence>
<comment type="similarity">
    <text evidence="7">Belongs to the class I-like SAM-binding methyltransferase superfamily. rRNA adenine N(6)-methyltransferase family.</text>
</comment>
<evidence type="ECO:0000313" key="10">
    <source>
        <dbReference type="Proteomes" id="UP000004923"/>
    </source>
</evidence>
<reference evidence="9 10" key="1">
    <citation type="submission" date="2011-01" db="EMBL/GenBank/DDBJ databases">
        <authorList>
            <person name="Weinstock G."/>
            <person name="Sodergren E."/>
            <person name="Clifton S."/>
            <person name="Fulton L."/>
            <person name="Fulton B."/>
            <person name="Courtney L."/>
            <person name="Fronick C."/>
            <person name="Harrison M."/>
            <person name="Strong C."/>
            <person name="Farmer C."/>
            <person name="Delahaunty K."/>
            <person name="Markovic C."/>
            <person name="Hall O."/>
            <person name="Minx P."/>
            <person name="Tomlinson C."/>
            <person name="Mitreva M."/>
            <person name="Hou S."/>
            <person name="Chen J."/>
            <person name="Wollam A."/>
            <person name="Pepin K.H."/>
            <person name="Johnson M."/>
            <person name="Bhonagiri V."/>
            <person name="Zhang X."/>
            <person name="Suruliraj S."/>
            <person name="Warren W."/>
            <person name="Chinwalla A."/>
            <person name="Mardis E.R."/>
            <person name="Wilson R.K."/>
        </authorList>
    </citation>
    <scope>NUCLEOTIDE SEQUENCE [LARGE SCALE GENOMIC DNA]</scope>
    <source>
        <strain evidence="9 10">YIT 12067</strain>
    </source>
</reference>
<dbReference type="PROSITE" id="PS51689">
    <property type="entry name" value="SAM_RNA_A_N6_MT"/>
    <property type="match status" value="1"/>
</dbReference>
<keyword evidence="5 7" id="KW-0694">RNA-binding</keyword>
<feature type="binding site" evidence="7">
    <location>
        <position position="54"/>
    </location>
    <ligand>
        <name>S-adenosyl-L-methionine</name>
        <dbReference type="ChEBI" id="CHEBI:59789"/>
    </ligand>
</feature>
<evidence type="ECO:0000256" key="5">
    <source>
        <dbReference type="ARBA" id="ARBA00022884"/>
    </source>
</evidence>
<evidence type="ECO:0000259" key="8">
    <source>
        <dbReference type="SMART" id="SM00650"/>
    </source>
</evidence>
<dbReference type="NCBIfam" id="NF000499">
    <property type="entry name" value="Erm23S_rRNA_broad"/>
    <property type="match status" value="1"/>
</dbReference>
<name>E8LH30_9FIRM</name>
<dbReference type="eggNOG" id="COG0030">
    <property type="taxonomic scope" value="Bacteria"/>
</dbReference>
<dbReference type="PANTHER" id="PTHR11727">
    <property type="entry name" value="DIMETHYLADENOSINE TRANSFERASE"/>
    <property type="match status" value="1"/>
</dbReference>
<feature type="binding site" evidence="7">
    <location>
        <position position="75"/>
    </location>
    <ligand>
        <name>S-adenosyl-L-methionine</name>
        <dbReference type="ChEBI" id="CHEBI:59789"/>
    </ligand>
</feature>
<proteinExistence type="inferred from homology"/>
<evidence type="ECO:0000256" key="4">
    <source>
        <dbReference type="ARBA" id="ARBA00022691"/>
    </source>
</evidence>
<keyword evidence="2 7" id="KW-0489">Methyltransferase</keyword>
<evidence type="ECO:0000256" key="6">
    <source>
        <dbReference type="ARBA" id="ARBA00029941"/>
    </source>
</evidence>